<keyword evidence="1" id="KW-0732">Signal</keyword>
<dbReference type="OrthoDB" id="4493941at2759"/>
<evidence type="ECO:0000313" key="2">
    <source>
        <dbReference type="EMBL" id="KAB8078383.1"/>
    </source>
</evidence>
<dbReference type="EMBL" id="ML732158">
    <property type="protein sequence ID" value="KAB8078383.1"/>
    <property type="molecule type" value="Genomic_DNA"/>
</dbReference>
<proteinExistence type="predicted"/>
<evidence type="ECO:0000313" key="3">
    <source>
        <dbReference type="Proteomes" id="UP000326565"/>
    </source>
</evidence>
<accession>A0A5N5XCA3</accession>
<protein>
    <submittedName>
        <fullName evidence="2">Uncharacterized protein</fullName>
    </submittedName>
</protein>
<evidence type="ECO:0000256" key="1">
    <source>
        <dbReference type="SAM" id="SignalP"/>
    </source>
</evidence>
<reference evidence="2 3" key="1">
    <citation type="submission" date="2019-04" db="EMBL/GenBank/DDBJ databases">
        <title>Friends and foes A comparative genomics study of 23 Aspergillus species from section Flavi.</title>
        <authorList>
            <consortium name="DOE Joint Genome Institute"/>
            <person name="Kjaerbolling I."/>
            <person name="Vesth T."/>
            <person name="Frisvad J.C."/>
            <person name="Nybo J.L."/>
            <person name="Theobald S."/>
            <person name="Kildgaard S."/>
            <person name="Isbrandt T."/>
            <person name="Kuo A."/>
            <person name="Sato A."/>
            <person name="Lyhne E.K."/>
            <person name="Kogle M.E."/>
            <person name="Wiebenga A."/>
            <person name="Kun R.S."/>
            <person name="Lubbers R.J."/>
            <person name="Makela M.R."/>
            <person name="Barry K."/>
            <person name="Chovatia M."/>
            <person name="Clum A."/>
            <person name="Daum C."/>
            <person name="Haridas S."/>
            <person name="He G."/>
            <person name="LaButti K."/>
            <person name="Lipzen A."/>
            <person name="Mondo S."/>
            <person name="Riley R."/>
            <person name="Salamov A."/>
            <person name="Simmons B.A."/>
            <person name="Magnuson J.K."/>
            <person name="Henrissat B."/>
            <person name="Mortensen U.H."/>
            <person name="Larsen T.O."/>
            <person name="Devries R.P."/>
            <person name="Grigoriev I.V."/>
            <person name="Machida M."/>
            <person name="Baker S.E."/>
            <person name="Andersen M.R."/>
        </authorList>
    </citation>
    <scope>NUCLEOTIDE SEQUENCE [LARGE SCALE GENOMIC DNA]</scope>
    <source>
        <strain evidence="2 3">CBS 151.66</strain>
    </source>
</reference>
<feature type="chain" id="PRO_5024992437" evidence="1">
    <location>
        <begin position="17"/>
        <end position="99"/>
    </location>
</feature>
<feature type="signal peptide" evidence="1">
    <location>
        <begin position="1"/>
        <end position="16"/>
    </location>
</feature>
<gene>
    <name evidence="2" type="ORF">BDV29DRAFT_152710</name>
</gene>
<dbReference type="Proteomes" id="UP000326565">
    <property type="component" value="Unassembled WGS sequence"/>
</dbReference>
<sequence length="99" mass="10657">MKIAIVLSALVAVAVAAPTPHSGHVRRAEEGTTVDDICEALYGAWRGIKKREEEGTTVDDISEALYGTWGGIKKRDEDTTVDDISKALPEGWKGGLPKH</sequence>
<keyword evidence="3" id="KW-1185">Reference proteome</keyword>
<dbReference type="AlphaFoldDB" id="A0A5N5XCA3"/>
<organism evidence="2 3">
    <name type="scientific">Aspergillus leporis</name>
    <dbReference type="NCBI Taxonomy" id="41062"/>
    <lineage>
        <taxon>Eukaryota</taxon>
        <taxon>Fungi</taxon>
        <taxon>Dikarya</taxon>
        <taxon>Ascomycota</taxon>
        <taxon>Pezizomycotina</taxon>
        <taxon>Eurotiomycetes</taxon>
        <taxon>Eurotiomycetidae</taxon>
        <taxon>Eurotiales</taxon>
        <taxon>Aspergillaceae</taxon>
        <taxon>Aspergillus</taxon>
        <taxon>Aspergillus subgen. Circumdati</taxon>
    </lineage>
</organism>
<name>A0A5N5XCA3_9EURO</name>